<evidence type="ECO:0000259" key="14">
    <source>
        <dbReference type="PROSITE" id="PS50261"/>
    </source>
</evidence>
<evidence type="ECO:0000259" key="13">
    <source>
        <dbReference type="PROSITE" id="PS50227"/>
    </source>
</evidence>
<dbReference type="EMBL" id="JAZDUA010000037">
    <property type="protein sequence ID" value="KAK7871566.1"/>
    <property type="molecule type" value="Genomic_DNA"/>
</dbReference>
<feature type="transmembrane region" description="Helical" evidence="12">
    <location>
        <begin position="382"/>
        <end position="406"/>
    </location>
</feature>
<feature type="transmembrane region" description="Helical" evidence="12">
    <location>
        <begin position="355"/>
        <end position="376"/>
    </location>
</feature>
<dbReference type="InterPro" id="IPR017981">
    <property type="entry name" value="GPCR_2-like_7TM"/>
</dbReference>
<evidence type="ECO:0000256" key="2">
    <source>
        <dbReference type="ARBA" id="ARBA00005314"/>
    </source>
</evidence>
<evidence type="ECO:0000256" key="4">
    <source>
        <dbReference type="ARBA" id="ARBA00022692"/>
    </source>
</evidence>
<feature type="domain" description="G-protein coupled receptors family 2 profile 2" evidence="14">
    <location>
        <begin position="142"/>
        <end position="407"/>
    </location>
</feature>
<dbReference type="Pfam" id="PF02793">
    <property type="entry name" value="HRM"/>
    <property type="match status" value="1"/>
</dbReference>
<feature type="transmembrane region" description="Helical" evidence="12">
    <location>
        <begin position="268"/>
        <end position="287"/>
    </location>
</feature>
<dbReference type="SUPFAM" id="SSF81321">
    <property type="entry name" value="Family A G protein-coupled receptor-like"/>
    <property type="match status" value="1"/>
</dbReference>
<dbReference type="InterPro" id="IPR017983">
    <property type="entry name" value="GPCR_2_secretin-like_CS"/>
</dbReference>
<feature type="domain" description="G-protein coupled receptors family 2 profile 1" evidence="13">
    <location>
        <begin position="29"/>
        <end position="113"/>
    </location>
</feature>
<evidence type="ECO:0000256" key="5">
    <source>
        <dbReference type="ARBA" id="ARBA00022989"/>
    </source>
</evidence>
<keyword evidence="3" id="KW-1003">Cell membrane</keyword>
<organism evidence="15 16">
    <name type="scientific">Gryllus longicercus</name>
    <dbReference type="NCBI Taxonomy" id="2509291"/>
    <lineage>
        <taxon>Eukaryota</taxon>
        <taxon>Metazoa</taxon>
        <taxon>Ecdysozoa</taxon>
        <taxon>Arthropoda</taxon>
        <taxon>Hexapoda</taxon>
        <taxon>Insecta</taxon>
        <taxon>Pterygota</taxon>
        <taxon>Neoptera</taxon>
        <taxon>Polyneoptera</taxon>
        <taxon>Orthoptera</taxon>
        <taxon>Ensifera</taxon>
        <taxon>Gryllidea</taxon>
        <taxon>Grylloidea</taxon>
        <taxon>Gryllidae</taxon>
        <taxon>Gryllinae</taxon>
        <taxon>Gryllus</taxon>
    </lineage>
</organism>
<evidence type="ECO:0000256" key="7">
    <source>
        <dbReference type="ARBA" id="ARBA00023136"/>
    </source>
</evidence>
<evidence type="ECO:0000313" key="15">
    <source>
        <dbReference type="EMBL" id="KAK7871566.1"/>
    </source>
</evidence>
<dbReference type="Gene3D" id="4.10.1240.10">
    <property type="entry name" value="GPCR, family 2, extracellular hormone receptor domain"/>
    <property type="match status" value="1"/>
</dbReference>
<name>A0AAN9VX51_9ORTH</name>
<dbReference type="PANTHER" id="PTHR45620:SF1">
    <property type="entry name" value="G-PROTEIN COUPLED RECEPTORS FAMILY 2 PROFILE 2 DOMAIN-CONTAINING PROTEIN"/>
    <property type="match status" value="1"/>
</dbReference>
<dbReference type="PROSITE" id="PS50227">
    <property type="entry name" value="G_PROTEIN_RECEP_F2_3"/>
    <property type="match status" value="1"/>
</dbReference>
<feature type="compositionally biased region" description="Low complexity" evidence="11">
    <location>
        <begin position="491"/>
        <end position="509"/>
    </location>
</feature>
<evidence type="ECO:0000256" key="12">
    <source>
        <dbReference type="SAM" id="Phobius"/>
    </source>
</evidence>
<comment type="caution">
    <text evidence="15">The sequence shown here is derived from an EMBL/GenBank/DDBJ whole genome shotgun (WGS) entry which is preliminary data.</text>
</comment>
<dbReference type="InterPro" id="IPR001879">
    <property type="entry name" value="GPCR_2_extracellular_dom"/>
</dbReference>
<feature type="transmembrane region" description="Helical" evidence="12">
    <location>
        <begin position="235"/>
        <end position="261"/>
    </location>
</feature>
<evidence type="ECO:0000256" key="3">
    <source>
        <dbReference type="ARBA" id="ARBA00022475"/>
    </source>
</evidence>
<evidence type="ECO:0000256" key="9">
    <source>
        <dbReference type="ARBA" id="ARBA00023180"/>
    </source>
</evidence>
<dbReference type="GO" id="GO:0005886">
    <property type="term" value="C:plasma membrane"/>
    <property type="evidence" value="ECO:0007669"/>
    <property type="project" value="UniProtKB-SubCell"/>
</dbReference>
<dbReference type="InterPro" id="IPR000832">
    <property type="entry name" value="GPCR_2_secretin-like"/>
</dbReference>
<keyword evidence="7 12" id="KW-0472">Membrane</keyword>
<dbReference type="SMART" id="SM00008">
    <property type="entry name" value="HormR"/>
    <property type="match status" value="1"/>
</dbReference>
<keyword evidence="6" id="KW-0297">G-protein coupled receptor</keyword>
<dbReference type="AlphaFoldDB" id="A0AAN9VX51"/>
<evidence type="ECO:0000313" key="16">
    <source>
        <dbReference type="Proteomes" id="UP001378592"/>
    </source>
</evidence>
<dbReference type="PRINTS" id="PR00249">
    <property type="entry name" value="GPCRSECRETIN"/>
</dbReference>
<dbReference type="PROSITE" id="PS00649">
    <property type="entry name" value="G_PROTEIN_RECEP_F2_1"/>
    <property type="match status" value="1"/>
</dbReference>
<dbReference type="Proteomes" id="UP001378592">
    <property type="component" value="Unassembled WGS sequence"/>
</dbReference>
<dbReference type="SUPFAM" id="SSF111418">
    <property type="entry name" value="Hormone receptor domain"/>
    <property type="match status" value="1"/>
</dbReference>
<dbReference type="CDD" id="cd15273">
    <property type="entry name" value="7tmB1_NPR_B7_insect-like"/>
    <property type="match status" value="1"/>
</dbReference>
<feature type="transmembrane region" description="Helical" evidence="12">
    <location>
        <begin position="148"/>
        <end position="167"/>
    </location>
</feature>
<keyword evidence="16" id="KW-1185">Reference proteome</keyword>
<evidence type="ECO:0000256" key="6">
    <source>
        <dbReference type="ARBA" id="ARBA00023040"/>
    </source>
</evidence>
<dbReference type="GO" id="GO:0007188">
    <property type="term" value="P:adenylate cyclase-modulating G protein-coupled receptor signaling pathway"/>
    <property type="evidence" value="ECO:0007669"/>
    <property type="project" value="TreeGrafter"/>
</dbReference>
<dbReference type="GO" id="GO:0008528">
    <property type="term" value="F:G protein-coupled peptide receptor activity"/>
    <property type="evidence" value="ECO:0007669"/>
    <property type="project" value="TreeGrafter"/>
</dbReference>
<feature type="region of interest" description="Disordered" evidence="11">
    <location>
        <begin position="491"/>
        <end position="516"/>
    </location>
</feature>
<proteinExistence type="inferred from homology"/>
<dbReference type="InterPro" id="IPR050332">
    <property type="entry name" value="GPCR_2"/>
</dbReference>
<dbReference type="GO" id="GO:0007166">
    <property type="term" value="P:cell surface receptor signaling pathway"/>
    <property type="evidence" value="ECO:0007669"/>
    <property type="project" value="InterPro"/>
</dbReference>
<keyword evidence="9" id="KW-0325">Glycoprotein</keyword>
<dbReference type="Pfam" id="PF00002">
    <property type="entry name" value="7tm_2"/>
    <property type="match status" value="1"/>
</dbReference>
<feature type="transmembrane region" description="Helical" evidence="12">
    <location>
        <begin position="307"/>
        <end position="334"/>
    </location>
</feature>
<dbReference type="FunFam" id="1.20.1070.10:FF:000527">
    <property type="entry name" value="Parathyroid hormone/parathyroid hormone-related peptide receptor"/>
    <property type="match status" value="1"/>
</dbReference>
<evidence type="ECO:0000256" key="10">
    <source>
        <dbReference type="ARBA" id="ARBA00023224"/>
    </source>
</evidence>
<accession>A0AAN9VX51</accession>
<dbReference type="Gene3D" id="1.20.1070.10">
    <property type="entry name" value="Rhodopsin 7-helix transmembrane proteins"/>
    <property type="match status" value="1"/>
</dbReference>
<gene>
    <name evidence="15" type="ORF">R5R35_010363</name>
</gene>
<dbReference type="PANTHER" id="PTHR45620">
    <property type="entry name" value="PDF RECEPTOR-LIKE PROTEIN-RELATED"/>
    <property type="match status" value="1"/>
</dbReference>
<comment type="subcellular location">
    <subcellularLocation>
        <location evidence="1">Cell membrane</location>
        <topology evidence="1">Multi-pass membrane protein</topology>
    </subcellularLocation>
</comment>
<keyword evidence="4 12" id="KW-0812">Transmembrane</keyword>
<comment type="similarity">
    <text evidence="2">Belongs to the G-protein coupled receptor 2 family.</text>
</comment>
<evidence type="ECO:0000256" key="11">
    <source>
        <dbReference type="SAM" id="MobiDB-lite"/>
    </source>
</evidence>
<protein>
    <submittedName>
        <fullName evidence="15">Uncharacterized protein</fullName>
    </submittedName>
</protein>
<evidence type="ECO:0000256" key="1">
    <source>
        <dbReference type="ARBA" id="ARBA00004651"/>
    </source>
</evidence>
<keyword evidence="10" id="KW-0807">Transducer</keyword>
<dbReference type="PROSITE" id="PS50261">
    <property type="entry name" value="G_PROTEIN_RECEP_F2_4"/>
    <property type="match status" value="1"/>
</dbReference>
<dbReference type="InterPro" id="IPR036445">
    <property type="entry name" value="GPCR_2_extracell_dom_sf"/>
</dbReference>
<keyword evidence="5 12" id="KW-1133">Transmembrane helix</keyword>
<dbReference type="GO" id="GO:0017046">
    <property type="term" value="F:peptide hormone binding"/>
    <property type="evidence" value="ECO:0007669"/>
    <property type="project" value="TreeGrafter"/>
</dbReference>
<reference evidence="15 16" key="1">
    <citation type="submission" date="2024-03" db="EMBL/GenBank/DDBJ databases">
        <title>The genome assembly and annotation of the cricket Gryllus longicercus Weissman &amp; Gray.</title>
        <authorList>
            <person name="Szrajer S."/>
            <person name="Gray D."/>
            <person name="Ylla G."/>
        </authorList>
    </citation>
    <scope>NUCLEOTIDE SEQUENCE [LARGE SCALE GENOMIC DNA]</scope>
    <source>
        <strain evidence="15">DAG 2021-001</strain>
        <tissue evidence="15">Whole body minus gut</tissue>
    </source>
</reference>
<evidence type="ECO:0000256" key="8">
    <source>
        <dbReference type="ARBA" id="ARBA00023170"/>
    </source>
</evidence>
<keyword evidence="8" id="KW-0675">Receptor</keyword>
<sequence length="578" mass="64468">MVTTSTTTAAPAPHSEEHQTRLLAASELACWRRIAEERAAQPASQLNAGASCPPLWDGILCWGRALPGQLLTQHCPAYVAGFHAQANASKLCTEDGQWFSRHANRSWTNYTQCFSGPQATVFIDMAASADDEAHVEPYLRALKTISEIGYSVSLASLLVALVILLSIKKLRCPRNVLHMHLFASFIMRAFMSLLKDSLFVQGLGMTADLLTREEGDYFHSEHQINWPCRTIICLWQYFIMANYSLILMEGLYLHNLIFLALFSDSSSITMYIVLGWGLPTLFVLPWAGCRALLENTWCWTTNDNITVFLLIRVPTIASVVVNFVLFINIVRVLLLKLKSSVCEETKTYRRWAKSTLVLVPLFGVHYMVFLGLHLSTNKTVEVVWLFCDQLFASFNGFFVALLYCFLNGEVRSELSKKWKHFSFAELLESWHCLRRDHMANGILSGGGRFLSKPRHSHPRGSCYSSTSFTTVSVLPSAHCCSLNKKRQSPAQAVRPAPAAAATAPATALPKSPGDDSCRAGLVEDAEEDRDSAHKVSSKVKEINNCGQNRRWSGTDYSSETNAVELKSITSSKNYIVNM</sequence>